<evidence type="ECO:0000256" key="2">
    <source>
        <dbReference type="SAM" id="MobiDB-lite"/>
    </source>
</evidence>
<dbReference type="PANTHER" id="PTHR31838">
    <property type="entry name" value="CENTROSOMAL PROTEIN OF 55 KDA"/>
    <property type="match status" value="1"/>
</dbReference>
<keyword evidence="1" id="KW-0175">Coiled coil</keyword>
<dbReference type="EMBL" id="NEDP02003088">
    <property type="protein sequence ID" value="OWF49538.1"/>
    <property type="molecule type" value="Genomic_DNA"/>
</dbReference>
<gene>
    <name evidence="3" type="ORF">KP79_PYT17478</name>
</gene>
<evidence type="ECO:0000313" key="4">
    <source>
        <dbReference type="Proteomes" id="UP000242188"/>
    </source>
</evidence>
<accession>A0A210QLB4</accession>
<feature type="coiled-coil region" evidence="1">
    <location>
        <begin position="323"/>
        <end position="371"/>
    </location>
</feature>
<sequence length="604" mass="69391">MSMEGNANISGAELTLSLEQERDSYKEKVDHMKMLVRQYSQELQSLKIRKEGVETVSKLLQEARQEIASLQKKCKTQDTAIRNLQSRLTSNGFSGGITMEEGDIFMPGTSNQLLDNLTRENTRLRTLLRGASINPEELNNLHQVLKKKEETIGNQTRQCEELQIRFNELEQLMGSSENVKDQTISTLQTTVHKMKEEFQTRDVLCHSLAEETTNLRQQLHDVAVTCQQMALRLERNEKASRALEPKLTTSNKMNESSNEAKEKLVQDNRILQEKVDEVVTMNKRWQEYETQREQHVKYQEAAIQTLQGQLAAAQANQLSFGRSKMINQALDEAKRRLAYAEEEKRRLEQELMERNQTLIEQTTEVERLKNELDLAHQGSGTILRSDVEIIDALKAQIQICTEDFESERRDREKAQSKVSTLEAELQKVRMERDRHLQATTQRGEPQYNAPYYPNQDFYNNFDVPNNYQNVPHYQNELATRGPQRRHDHIEDNVTDGAVQMDAPPSCAEKKDAESVSAIDSTYKSGMTDLEDAPLLSTDRDTFLDDIEETTCIDGIDVTDVTDRASPRCSPRSSQRELLTCPKCRKEFTSDKHGELLEHIELCCD</sequence>
<feature type="coiled-coil region" evidence="1">
    <location>
        <begin position="114"/>
        <end position="179"/>
    </location>
</feature>
<feature type="compositionally biased region" description="Polar residues" evidence="2">
    <location>
        <begin position="247"/>
        <end position="257"/>
    </location>
</feature>
<dbReference type="Proteomes" id="UP000242188">
    <property type="component" value="Unassembled WGS sequence"/>
</dbReference>
<dbReference type="AlphaFoldDB" id="A0A210QLB4"/>
<feature type="coiled-coil region" evidence="1">
    <location>
        <begin position="29"/>
        <end position="87"/>
    </location>
</feature>
<name>A0A210QLB4_MIZYE</name>
<proteinExistence type="predicted"/>
<comment type="caution">
    <text evidence="3">The sequence shown here is derived from an EMBL/GenBank/DDBJ whole genome shotgun (WGS) entry which is preliminary data.</text>
</comment>
<feature type="region of interest" description="Disordered" evidence="2">
    <location>
        <begin position="240"/>
        <end position="262"/>
    </location>
</feature>
<dbReference type="GO" id="GO:0051896">
    <property type="term" value="P:regulation of phosphatidylinositol 3-kinase/protein kinase B signal transduction"/>
    <property type="evidence" value="ECO:0007669"/>
    <property type="project" value="InterPro"/>
</dbReference>
<dbReference type="GO" id="GO:0000281">
    <property type="term" value="P:mitotic cytokinesis"/>
    <property type="evidence" value="ECO:0007669"/>
    <property type="project" value="InterPro"/>
</dbReference>
<dbReference type="OrthoDB" id="6066489at2759"/>
<evidence type="ECO:0000313" key="3">
    <source>
        <dbReference type="EMBL" id="OWF49538.1"/>
    </source>
</evidence>
<feature type="coiled-coil region" evidence="1">
    <location>
        <begin position="404"/>
        <end position="438"/>
    </location>
</feature>
<dbReference type="Gene3D" id="1.20.5.990">
    <property type="entry name" value="Nemo cc2-lz domain - 1d5 darpin complex"/>
    <property type="match status" value="1"/>
</dbReference>
<evidence type="ECO:0000256" key="1">
    <source>
        <dbReference type="SAM" id="Coils"/>
    </source>
</evidence>
<protein>
    <submittedName>
        <fullName evidence="3">TNFAIP3-interacting protein 2</fullName>
    </submittedName>
</protein>
<keyword evidence="4" id="KW-1185">Reference proteome</keyword>
<reference evidence="3 4" key="1">
    <citation type="journal article" date="2017" name="Nat. Ecol. Evol.">
        <title>Scallop genome provides insights into evolution of bilaterian karyotype and development.</title>
        <authorList>
            <person name="Wang S."/>
            <person name="Zhang J."/>
            <person name="Jiao W."/>
            <person name="Li J."/>
            <person name="Xun X."/>
            <person name="Sun Y."/>
            <person name="Guo X."/>
            <person name="Huan P."/>
            <person name="Dong B."/>
            <person name="Zhang L."/>
            <person name="Hu X."/>
            <person name="Sun X."/>
            <person name="Wang J."/>
            <person name="Zhao C."/>
            <person name="Wang Y."/>
            <person name="Wang D."/>
            <person name="Huang X."/>
            <person name="Wang R."/>
            <person name="Lv J."/>
            <person name="Li Y."/>
            <person name="Zhang Z."/>
            <person name="Liu B."/>
            <person name="Lu W."/>
            <person name="Hui Y."/>
            <person name="Liang J."/>
            <person name="Zhou Z."/>
            <person name="Hou R."/>
            <person name="Li X."/>
            <person name="Liu Y."/>
            <person name="Li H."/>
            <person name="Ning X."/>
            <person name="Lin Y."/>
            <person name="Zhao L."/>
            <person name="Xing Q."/>
            <person name="Dou J."/>
            <person name="Li Y."/>
            <person name="Mao J."/>
            <person name="Guo H."/>
            <person name="Dou H."/>
            <person name="Li T."/>
            <person name="Mu C."/>
            <person name="Jiang W."/>
            <person name="Fu Q."/>
            <person name="Fu X."/>
            <person name="Miao Y."/>
            <person name="Liu J."/>
            <person name="Yu Q."/>
            <person name="Li R."/>
            <person name="Liao H."/>
            <person name="Li X."/>
            <person name="Kong Y."/>
            <person name="Jiang Z."/>
            <person name="Chourrout D."/>
            <person name="Li R."/>
            <person name="Bao Z."/>
        </authorList>
    </citation>
    <scope>NUCLEOTIDE SEQUENCE [LARGE SCALE GENOMIC DNA]</scope>
    <source>
        <strain evidence="3 4">PY_sf001</strain>
    </source>
</reference>
<dbReference type="InterPro" id="IPR038926">
    <property type="entry name" value="CEP55"/>
</dbReference>
<organism evidence="3 4">
    <name type="scientific">Mizuhopecten yessoensis</name>
    <name type="common">Japanese scallop</name>
    <name type="synonym">Patinopecten yessoensis</name>
    <dbReference type="NCBI Taxonomy" id="6573"/>
    <lineage>
        <taxon>Eukaryota</taxon>
        <taxon>Metazoa</taxon>
        <taxon>Spiralia</taxon>
        <taxon>Lophotrochozoa</taxon>
        <taxon>Mollusca</taxon>
        <taxon>Bivalvia</taxon>
        <taxon>Autobranchia</taxon>
        <taxon>Pteriomorphia</taxon>
        <taxon>Pectinida</taxon>
        <taxon>Pectinoidea</taxon>
        <taxon>Pectinidae</taxon>
        <taxon>Mizuhopecten</taxon>
    </lineage>
</organism>
<dbReference type="PANTHER" id="PTHR31838:SF1">
    <property type="entry name" value="CENTROSOMAL PROTEIN OF 55 KDA"/>
    <property type="match status" value="1"/>
</dbReference>